<comment type="caution">
    <text evidence="1">The sequence shown here is derived from an EMBL/GenBank/DDBJ whole genome shotgun (WGS) entry which is preliminary data.</text>
</comment>
<protein>
    <submittedName>
        <fullName evidence="1">Uncharacterized protein</fullName>
    </submittedName>
</protein>
<evidence type="ECO:0000313" key="2">
    <source>
        <dbReference type="Proteomes" id="UP000566819"/>
    </source>
</evidence>
<dbReference type="EMBL" id="JAAMPI010001280">
    <property type="protein sequence ID" value="KAF4625855.1"/>
    <property type="molecule type" value="Genomic_DNA"/>
</dbReference>
<sequence length="100" mass="11074">MGRIRTPLKKRGLTRTETATISDYLDDSTVSLDDKGKPWLDIAEDVGITLLQTTHFKPPGLRTINPKPIQQACKIDEGLINAICEEERELIGAQASGRLE</sequence>
<keyword evidence="2" id="KW-1185">Reference proteome</keyword>
<proteinExistence type="predicted"/>
<dbReference type="OrthoDB" id="3562630at2759"/>
<evidence type="ECO:0000313" key="1">
    <source>
        <dbReference type="EMBL" id="KAF4625855.1"/>
    </source>
</evidence>
<organism evidence="1 2">
    <name type="scientific">Cudoniella acicularis</name>
    <dbReference type="NCBI Taxonomy" id="354080"/>
    <lineage>
        <taxon>Eukaryota</taxon>
        <taxon>Fungi</taxon>
        <taxon>Dikarya</taxon>
        <taxon>Ascomycota</taxon>
        <taxon>Pezizomycotina</taxon>
        <taxon>Leotiomycetes</taxon>
        <taxon>Helotiales</taxon>
        <taxon>Tricladiaceae</taxon>
        <taxon>Cudoniella</taxon>
    </lineage>
</organism>
<dbReference type="Proteomes" id="UP000566819">
    <property type="component" value="Unassembled WGS sequence"/>
</dbReference>
<reference evidence="1 2" key="1">
    <citation type="submission" date="2020-03" db="EMBL/GenBank/DDBJ databases">
        <title>Draft Genome Sequence of Cudoniella acicularis.</title>
        <authorList>
            <person name="Buettner E."/>
            <person name="Kellner H."/>
        </authorList>
    </citation>
    <scope>NUCLEOTIDE SEQUENCE [LARGE SCALE GENOMIC DNA]</scope>
    <source>
        <strain evidence="1 2">DSM 108380</strain>
    </source>
</reference>
<name>A0A8H4RBN2_9HELO</name>
<dbReference type="AlphaFoldDB" id="A0A8H4RBN2"/>
<gene>
    <name evidence="1" type="ORF">G7Y89_g12307</name>
</gene>
<accession>A0A8H4RBN2</accession>